<dbReference type="AlphaFoldDB" id="A0A9X0CXG4"/>
<name>A0A9X0CXG4_9CNID</name>
<dbReference type="Proteomes" id="UP001163046">
    <property type="component" value="Unassembled WGS sequence"/>
</dbReference>
<protein>
    <submittedName>
        <fullName evidence="1">Uncharacterized protein</fullName>
    </submittedName>
</protein>
<accession>A0A9X0CXG4</accession>
<sequence length="133" mass="15523">MNGKVWIACFSMINMYNTKISCAKHLNLFVIDKFIEQIHIFPSPALNGCVKPSNSVQIVMINARDTVPAWTFKIPASLLMRKVRVRLGFFYVCQFRIKLTKQYRKINSLTKRRVHSTAINKLRVEYQVNITQE</sequence>
<gene>
    <name evidence="1" type="ORF">OS493_013948</name>
</gene>
<evidence type="ECO:0000313" key="1">
    <source>
        <dbReference type="EMBL" id="KAJ7379557.1"/>
    </source>
</evidence>
<dbReference type="EMBL" id="MU826356">
    <property type="protein sequence ID" value="KAJ7379557.1"/>
    <property type="molecule type" value="Genomic_DNA"/>
</dbReference>
<comment type="caution">
    <text evidence="1">The sequence shown here is derived from an EMBL/GenBank/DDBJ whole genome shotgun (WGS) entry which is preliminary data.</text>
</comment>
<organism evidence="1 2">
    <name type="scientific">Desmophyllum pertusum</name>
    <dbReference type="NCBI Taxonomy" id="174260"/>
    <lineage>
        <taxon>Eukaryota</taxon>
        <taxon>Metazoa</taxon>
        <taxon>Cnidaria</taxon>
        <taxon>Anthozoa</taxon>
        <taxon>Hexacorallia</taxon>
        <taxon>Scleractinia</taxon>
        <taxon>Caryophylliina</taxon>
        <taxon>Caryophylliidae</taxon>
        <taxon>Desmophyllum</taxon>
    </lineage>
</organism>
<evidence type="ECO:0000313" key="2">
    <source>
        <dbReference type="Proteomes" id="UP001163046"/>
    </source>
</evidence>
<proteinExistence type="predicted"/>
<reference evidence="1" key="1">
    <citation type="submission" date="2023-01" db="EMBL/GenBank/DDBJ databases">
        <title>Genome assembly of the deep-sea coral Lophelia pertusa.</title>
        <authorList>
            <person name="Herrera S."/>
            <person name="Cordes E."/>
        </authorList>
    </citation>
    <scope>NUCLEOTIDE SEQUENCE</scope>
    <source>
        <strain evidence="1">USNM1676648</strain>
        <tissue evidence="1">Polyp</tissue>
    </source>
</reference>
<keyword evidence="2" id="KW-1185">Reference proteome</keyword>